<dbReference type="GO" id="GO:0016020">
    <property type="term" value="C:membrane"/>
    <property type="evidence" value="ECO:0007669"/>
    <property type="project" value="UniProtKB-SubCell"/>
</dbReference>
<feature type="transmembrane region" description="Helical" evidence="6">
    <location>
        <begin position="37"/>
        <end position="60"/>
    </location>
</feature>
<dbReference type="GeneID" id="63781638"/>
<dbReference type="EMBL" id="MCFJ01000021">
    <property type="protein sequence ID" value="ORY56971.1"/>
    <property type="molecule type" value="Genomic_DNA"/>
</dbReference>
<evidence type="ECO:0000313" key="8">
    <source>
        <dbReference type="EMBL" id="ORY56971.1"/>
    </source>
</evidence>
<feature type="transmembrane region" description="Helical" evidence="6">
    <location>
        <begin position="251"/>
        <end position="273"/>
    </location>
</feature>
<dbReference type="InParanoid" id="A0A1Y2DCI4"/>
<dbReference type="OrthoDB" id="5393606at2759"/>
<evidence type="ECO:0000256" key="3">
    <source>
        <dbReference type="ARBA" id="ARBA00022989"/>
    </source>
</evidence>
<feature type="transmembrane region" description="Helical" evidence="6">
    <location>
        <begin position="207"/>
        <end position="231"/>
    </location>
</feature>
<dbReference type="STRING" id="1141098.A0A1Y2DCI4"/>
<feature type="domain" description="Rhodopsin" evidence="7">
    <location>
        <begin position="25"/>
        <end position="273"/>
    </location>
</feature>
<evidence type="ECO:0000256" key="1">
    <source>
        <dbReference type="ARBA" id="ARBA00004141"/>
    </source>
</evidence>
<evidence type="ECO:0000256" key="6">
    <source>
        <dbReference type="SAM" id="Phobius"/>
    </source>
</evidence>
<accession>A0A1Y2DCI4</accession>
<feature type="transmembrane region" description="Helical" evidence="6">
    <location>
        <begin position="6"/>
        <end position="25"/>
    </location>
</feature>
<evidence type="ECO:0000313" key="9">
    <source>
        <dbReference type="Proteomes" id="UP000193689"/>
    </source>
</evidence>
<evidence type="ECO:0000256" key="5">
    <source>
        <dbReference type="ARBA" id="ARBA00038359"/>
    </source>
</evidence>
<keyword evidence="9" id="KW-1185">Reference proteome</keyword>
<proteinExistence type="inferred from homology"/>
<sequence>MYENPTGLIAGSVVMWCITVFCVGLRFGNKIRERQSFLASDWLILAGWVFGTGLTVLEIYGVAIKSLGYRIGATLADPASVTGQLNKARHIQLAFFLMGVTALGLIKLSISCFYWQLFAKVTLRRFLIIWMVIVGVWATAFVMAGLLECGSHLTAVFGTPTEYLKHCGSAVPSGYAMVGSDIATDFITLIIPIPVILRLKMNMRRKLLTLMVFLIGSLSVGASIAKGYIYIRSSMGVYSEDGLLILTGISIWNLAEVEIAIVAACGPMLWSILAPTFSHLASLIGSKWHSRSKINNSKETHELPRFVKMSESQVKLPVGARGVSEGSGERDMMDQYELDSRYERSSIGV</sequence>
<dbReference type="Proteomes" id="UP000193689">
    <property type="component" value="Unassembled WGS sequence"/>
</dbReference>
<protein>
    <recommendedName>
        <fullName evidence="7">Rhodopsin domain-containing protein</fullName>
    </recommendedName>
</protein>
<dbReference type="PANTHER" id="PTHR33048:SF157">
    <property type="entry name" value="INTEGRAL MEMBRANE PROTEIN"/>
    <property type="match status" value="1"/>
</dbReference>
<comment type="caution">
    <text evidence="8">The sequence shown here is derived from an EMBL/GenBank/DDBJ whole genome shotgun (WGS) entry which is preliminary data.</text>
</comment>
<dbReference type="AlphaFoldDB" id="A0A1Y2DCI4"/>
<dbReference type="RefSeq" id="XP_040710438.1">
    <property type="nucleotide sequence ID" value="XM_040865426.1"/>
</dbReference>
<keyword evidence="2 6" id="KW-0812">Transmembrane</keyword>
<dbReference type="InterPro" id="IPR052337">
    <property type="entry name" value="SAT4-like"/>
</dbReference>
<dbReference type="PANTHER" id="PTHR33048">
    <property type="entry name" value="PTH11-LIKE INTEGRAL MEMBRANE PROTEIN (AFU_ORTHOLOGUE AFUA_5G11245)"/>
    <property type="match status" value="1"/>
</dbReference>
<evidence type="ECO:0000256" key="2">
    <source>
        <dbReference type="ARBA" id="ARBA00022692"/>
    </source>
</evidence>
<feature type="transmembrane region" description="Helical" evidence="6">
    <location>
        <begin position="93"/>
        <end position="115"/>
    </location>
</feature>
<comment type="subcellular location">
    <subcellularLocation>
        <location evidence="1">Membrane</location>
        <topology evidence="1">Multi-pass membrane protein</topology>
    </subcellularLocation>
</comment>
<feature type="transmembrane region" description="Helical" evidence="6">
    <location>
        <begin position="174"/>
        <end position="195"/>
    </location>
</feature>
<keyword evidence="3 6" id="KW-1133">Transmembrane helix</keyword>
<organism evidence="8 9">
    <name type="scientific">Pseudomassariella vexata</name>
    <dbReference type="NCBI Taxonomy" id="1141098"/>
    <lineage>
        <taxon>Eukaryota</taxon>
        <taxon>Fungi</taxon>
        <taxon>Dikarya</taxon>
        <taxon>Ascomycota</taxon>
        <taxon>Pezizomycotina</taxon>
        <taxon>Sordariomycetes</taxon>
        <taxon>Xylariomycetidae</taxon>
        <taxon>Amphisphaeriales</taxon>
        <taxon>Pseudomassariaceae</taxon>
        <taxon>Pseudomassariella</taxon>
    </lineage>
</organism>
<comment type="similarity">
    <text evidence="5">Belongs to the SAT4 family.</text>
</comment>
<evidence type="ECO:0000259" key="7">
    <source>
        <dbReference type="Pfam" id="PF20684"/>
    </source>
</evidence>
<evidence type="ECO:0000256" key="4">
    <source>
        <dbReference type="ARBA" id="ARBA00023136"/>
    </source>
</evidence>
<dbReference type="Pfam" id="PF20684">
    <property type="entry name" value="Fung_rhodopsin"/>
    <property type="match status" value="1"/>
</dbReference>
<keyword evidence="4 6" id="KW-0472">Membrane</keyword>
<gene>
    <name evidence="8" type="ORF">BCR38DRAFT_528345</name>
</gene>
<feature type="transmembrane region" description="Helical" evidence="6">
    <location>
        <begin position="127"/>
        <end position="147"/>
    </location>
</feature>
<dbReference type="InterPro" id="IPR049326">
    <property type="entry name" value="Rhodopsin_dom_fungi"/>
</dbReference>
<reference evidence="8 9" key="1">
    <citation type="submission" date="2016-07" db="EMBL/GenBank/DDBJ databases">
        <title>Pervasive Adenine N6-methylation of Active Genes in Fungi.</title>
        <authorList>
            <consortium name="DOE Joint Genome Institute"/>
            <person name="Mondo S.J."/>
            <person name="Dannebaum R.O."/>
            <person name="Kuo R.C."/>
            <person name="Labutti K."/>
            <person name="Haridas S."/>
            <person name="Kuo A."/>
            <person name="Salamov A."/>
            <person name="Ahrendt S.R."/>
            <person name="Lipzen A."/>
            <person name="Sullivan W."/>
            <person name="Andreopoulos W.B."/>
            <person name="Clum A."/>
            <person name="Lindquist E."/>
            <person name="Daum C."/>
            <person name="Ramamoorthy G.K."/>
            <person name="Gryganskyi A."/>
            <person name="Culley D."/>
            <person name="Magnuson J.K."/>
            <person name="James T.Y."/>
            <person name="O'Malley M.A."/>
            <person name="Stajich J.E."/>
            <person name="Spatafora J.W."/>
            <person name="Visel A."/>
            <person name="Grigoriev I.V."/>
        </authorList>
    </citation>
    <scope>NUCLEOTIDE SEQUENCE [LARGE SCALE GENOMIC DNA]</scope>
    <source>
        <strain evidence="8 9">CBS 129021</strain>
    </source>
</reference>
<name>A0A1Y2DCI4_9PEZI</name>